<reference evidence="9" key="1">
    <citation type="submission" date="2017-05" db="EMBL/GenBank/DDBJ databases">
        <title>Complete and WGS of Bordetella genogroups.</title>
        <authorList>
            <person name="Spilker T."/>
            <person name="Lipuma J."/>
        </authorList>
    </citation>
    <scope>NUCLEOTIDE SEQUENCE [LARGE SCALE GENOMIC DNA]</scope>
    <source>
        <strain evidence="9">AU8856</strain>
    </source>
</reference>
<dbReference type="PANTHER" id="PTHR43884:SF20">
    <property type="entry name" value="ACYL-COA DEHYDROGENASE FADE28"/>
    <property type="match status" value="1"/>
</dbReference>
<keyword evidence="3" id="KW-0285">Flavoprotein</keyword>
<dbReference type="InterPro" id="IPR009100">
    <property type="entry name" value="AcylCoA_DH/oxidase_NM_dom_sf"/>
</dbReference>
<comment type="similarity">
    <text evidence="2">Belongs to the acyl-CoA dehydrogenase family.</text>
</comment>
<keyword evidence="9" id="KW-1185">Reference proteome</keyword>
<dbReference type="Gene3D" id="1.10.540.10">
    <property type="entry name" value="Acyl-CoA dehydrogenase/oxidase, N-terminal domain"/>
    <property type="match status" value="1"/>
</dbReference>
<dbReference type="GO" id="GO:0003995">
    <property type="term" value="F:acyl-CoA dehydrogenase activity"/>
    <property type="evidence" value="ECO:0007669"/>
    <property type="project" value="TreeGrafter"/>
</dbReference>
<dbReference type="GO" id="GO:0050660">
    <property type="term" value="F:flavin adenine dinucleotide binding"/>
    <property type="evidence" value="ECO:0007669"/>
    <property type="project" value="InterPro"/>
</dbReference>
<dbReference type="Pfam" id="PF00441">
    <property type="entry name" value="Acyl-CoA_dh_1"/>
    <property type="match status" value="1"/>
</dbReference>
<dbReference type="SUPFAM" id="SSF56645">
    <property type="entry name" value="Acyl-CoA dehydrogenase NM domain-like"/>
    <property type="match status" value="1"/>
</dbReference>
<comment type="caution">
    <text evidence="8">The sequence shown here is derived from an EMBL/GenBank/DDBJ whole genome shotgun (WGS) entry which is preliminary data.</text>
</comment>
<sequence length="346" mass="35730">MNGEYAAQLRMIGESAAHFAAGQGGAAAARAVQEGGTAWDMAAWKDIGALGWFGIAVGEEQGGLGLSAPAAVVVAQEAGRALMMPPVASGIAVAAILAQAGDAPGRVLEDVLAGNILAVPAPVAAAEDGARGATLVPDAGRATHWLLAAECESPFEARLIARGAPGTQCETRPAVDGTGLADIRVSASAWGDAPVMLDRAHGPAAWREGHHLLWLLDAAYLSGLTEAALELALEYMRLRRQFGVPVGSFQALQHRAAMCHVDGKATRALVHEAAQAWGGARQGWAAAAAYHRAAASALRVTKEVIQFHGAIGFADEHDAGLFLKRAMTVGARHGRDVRQVLMGGME</sequence>
<dbReference type="InterPro" id="IPR036250">
    <property type="entry name" value="AcylCo_DH-like_C"/>
</dbReference>
<evidence type="ECO:0000259" key="7">
    <source>
        <dbReference type="Pfam" id="PF02771"/>
    </source>
</evidence>
<name>A0A261UFQ5_9BORD</name>
<dbReference type="RefSeq" id="WP_094842172.1">
    <property type="nucleotide sequence ID" value="NZ_NEVS01000004.1"/>
</dbReference>
<feature type="domain" description="Acyl-CoA dehydrogenase/oxidase N-terminal" evidence="7">
    <location>
        <begin position="9"/>
        <end position="99"/>
    </location>
</feature>
<evidence type="ECO:0000313" key="9">
    <source>
        <dbReference type="Proteomes" id="UP000215767"/>
    </source>
</evidence>
<dbReference type="InterPro" id="IPR013786">
    <property type="entry name" value="AcylCoA_DH/ox_N"/>
</dbReference>
<dbReference type="EMBL" id="NEVS01000004">
    <property type="protein sequence ID" value="OZI60766.1"/>
    <property type="molecule type" value="Genomic_DNA"/>
</dbReference>
<protein>
    <recommendedName>
        <fullName evidence="10">Acyl-CoA dehydrogenase</fullName>
    </recommendedName>
</protein>
<organism evidence="8 9">
    <name type="scientific">Bordetella genomosp. 11</name>
    <dbReference type="NCBI Taxonomy" id="1416808"/>
    <lineage>
        <taxon>Bacteria</taxon>
        <taxon>Pseudomonadati</taxon>
        <taxon>Pseudomonadota</taxon>
        <taxon>Betaproteobacteria</taxon>
        <taxon>Burkholderiales</taxon>
        <taxon>Alcaligenaceae</taxon>
        <taxon>Bordetella</taxon>
    </lineage>
</organism>
<dbReference type="OrthoDB" id="9769473at2"/>
<keyword evidence="4" id="KW-0274">FAD</keyword>
<dbReference type="PANTHER" id="PTHR43884">
    <property type="entry name" value="ACYL-COA DEHYDROGENASE"/>
    <property type="match status" value="1"/>
</dbReference>
<accession>A0A261UFQ5</accession>
<evidence type="ECO:0000313" key="8">
    <source>
        <dbReference type="EMBL" id="OZI60766.1"/>
    </source>
</evidence>
<evidence type="ECO:0000256" key="4">
    <source>
        <dbReference type="ARBA" id="ARBA00022827"/>
    </source>
</evidence>
<evidence type="ECO:0008006" key="10">
    <source>
        <dbReference type="Google" id="ProtNLM"/>
    </source>
</evidence>
<dbReference type="InterPro" id="IPR037069">
    <property type="entry name" value="AcylCoA_DH/ox_N_sf"/>
</dbReference>
<dbReference type="Pfam" id="PF02771">
    <property type="entry name" value="Acyl-CoA_dh_N"/>
    <property type="match status" value="1"/>
</dbReference>
<dbReference type="AlphaFoldDB" id="A0A261UFQ5"/>
<evidence type="ECO:0000259" key="6">
    <source>
        <dbReference type="Pfam" id="PF00441"/>
    </source>
</evidence>
<dbReference type="InterPro" id="IPR009075">
    <property type="entry name" value="AcylCo_DH/oxidase_C"/>
</dbReference>
<evidence type="ECO:0000256" key="3">
    <source>
        <dbReference type="ARBA" id="ARBA00022630"/>
    </source>
</evidence>
<feature type="domain" description="Acyl-CoA dehydrogenase/oxidase C-terminal" evidence="6">
    <location>
        <begin position="218"/>
        <end position="329"/>
    </location>
</feature>
<evidence type="ECO:0000256" key="2">
    <source>
        <dbReference type="ARBA" id="ARBA00009347"/>
    </source>
</evidence>
<comment type="cofactor">
    <cofactor evidence="1">
        <name>FAD</name>
        <dbReference type="ChEBI" id="CHEBI:57692"/>
    </cofactor>
</comment>
<gene>
    <name evidence="8" type="ORF">CAL28_15400</name>
</gene>
<proteinExistence type="inferred from homology"/>
<dbReference type="Gene3D" id="1.20.140.10">
    <property type="entry name" value="Butyryl-CoA Dehydrogenase, subunit A, domain 3"/>
    <property type="match status" value="1"/>
</dbReference>
<dbReference type="Proteomes" id="UP000215767">
    <property type="component" value="Unassembled WGS sequence"/>
</dbReference>
<evidence type="ECO:0000256" key="1">
    <source>
        <dbReference type="ARBA" id="ARBA00001974"/>
    </source>
</evidence>
<dbReference type="SUPFAM" id="SSF47203">
    <property type="entry name" value="Acyl-CoA dehydrogenase C-terminal domain-like"/>
    <property type="match status" value="1"/>
</dbReference>
<keyword evidence="5" id="KW-0560">Oxidoreductase</keyword>
<evidence type="ECO:0000256" key="5">
    <source>
        <dbReference type="ARBA" id="ARBA00023002"/>
    </source>
</evidence>